<dbReference type="InterPro" id="IPR029058">
    <property type="entry name" value="AB_hydrolase_fold"/>
</dbReference>
<organism evidence="2 3">
    <name type="scientific">Kalmanozyma brasiliensis (strain GHG001)</name>
    <name type="common">Yeast</name>
    <name type="synonym">Pseudozyma brasiliensis</name>
    <dbReference type="NCBI Taxonomy" id="1365824"/>
    <lineage>
        <taxon>Eukaryota</taxon>
        <taxon>Fungi</taxon>
        <taxon>Dikarya</taxon>
        <taxon>Basidiomycota</taxon>
        <taxon>Ustilaginomycotina</taxon>
        <taxon>Ustilaginomycetes</taxon>
        <taxon>Ustilaginales</taxon>
        <taxon>Ustilaginaceae</taxon>
        <taxon>Kalmanozyma</taxon>
    </lineage>
</organism>
<proteinExistence type="predicted"/>
<dbReference type="eggNOG" id="ENOG502QR04">
    <property type="taxonomic scope" value="Eukaryota"/>
</dbReference>
<reference evidence="3" key="1">
    <citation type="journal article" date="2013" name="Genome Announc.">
        <title>Draft genome sequence of Pseudozyma brasiliensis sp. nov. strain GHG001, a high producer of endo-1,4-xylanase isolated from an insect pest of sugarcane.</title>
        <authorList>
            <person name="Oliveira J.V.D.C."/>
            <person name="dos Santos R.A.C."/>
            <person name="Borges T.A."/>
            <person name="Riano-Pachon D.M."/>
            <person name="Goldman G.H."/>
        </authorList>
    </citation>
    <scope>NUCLEOTIDE SEQUENCE [LARGE SCALE GENOMIC DNA]</scope>
    <source>
        <strain evidence="3">GHG001</strain>
    </source>
</reference>
<dbReference type="OMA" id="WTKECSS"/>
<dbReference type="PANTHER" id="PTHR42103">
    <property type="entry name" value="ALPHA/BETA-HYDROLASES SUPERFAMILY PROTEIN"/>
    <property type="match status" value="1"/>
</dbReference>
<accession>V5F0B4</accession>
<evidence type="ECO:0000313" key="2">
    <source>
        <dbReference type="EMBL" id="EST09723.1"/>
    </source>
</evidence>
<gene>
    <name evidence="2" type="ORF">PSEUBRA_SCAF1g00192</name>
</gene>
<dbReference type="PANTHER" id="PTHR42103:SF2">
    <property type="entry name" value="AB HYDROLASE-1 DOMAIN-CONTAINING PROTEIN"/>
    <property type="match status" value="1"/>
</dbReference>
<keyword evidence="3" id="KW-1185">Reference proteome</keyword>
<evidence type="ECO:0000259" key="1">
    <source>
        <dbReference type="Pfam" id="PF09791"/>
    </source>
</evidence>
<dbReference type="InterPro" id="IPR019180">
    <property type="entry name" value="Oxidoreductase-like_N"/>
</dbReference>
<dbReference type="AlphaFoldDB" id="V5F0B4"/>
<dbReference type="EMBL" id="KI545851">
    <property type="protein sequence ID" value="EST09723.1"/>
    <property type="molecule type" value="Genomic_DNA"/>
</dbReference>
<dbReference type="SUPFAM" id="SSF53474">
    <property type="entry name" value="alpha/beta-Hydrolases"/>
    <property type="match status" value="1"/>
</dbReference>
<dbReference type="STRING" id="1365824.V5F0B4"/>
<protein>
    <recommendedName>
        <fullName evidence="1">Oxidoreductase-like domain-containing protein</fullName>
    </recommendedName>
</protein>
<dbReference type="HOGENOM" id="CLU_681726_0_0_1"/>
<dbReference type="GeneID" id="27418383"/>
<dbReference type="Pfam" id="PF09791">
    <property type="entry name" value="Oxidored-like"/>
    <property type="match status" value="1"/>
</dbReference>
<evidence type="ECO:0000313" key="3">
    <source>
        <dbReference type="Proteomes" id="UP000019377"/>
    </source>
</evidence>
<sequence length="404" mass="43422">MLWAVNKAPEPVYTDVAELPLILAQRKITNIRKKQLVKAASRDYDDPPPPPKPDECCGSSCDPCVKTLWKEELACWRQRWGEGAQEKPAASALQKKIVVTMPRYSVPTALPIALDDGDIYLQSVVQDPPSLASSSRTCRGLAILAHPLGRLGGSLDDPVITHLASLLLTHAQLRVVRFNSRGVGKSGGSPSWTGSSECRDFQEILAKCIDNFCLDFPDSTASHLVVAGYSAGGLYASTVRVPAAVYDLKQFRGGGRPRYVLLNFPAGVTWALSFFTTRTYTNALKGLLSSKVVPGASAGLVKDEGEAKAAARVAESTPANDGALQAVASHVLAVYGDQDQFTGIGTYNTWTKECGSLAPPPPSTLGGSTFRHVLIEGADHFYRSQKAMEALESAVVEWYDALTD</sequence>
<feature type="domain" description="Oxidoreductase-like" evidence="1">
    <location>
        <begin position="47"/>
        <end position="79"/>
    </location>
</feature>
<dbReference type="OrthoDB" id="10260961at2759"/>
<dbReference type="Proteomes" id="UP000019377">
    <property type="component" value="Unassembled WGS sequence"/>
</dbReference>
<dbReference type="Gene3D" id="3.40.50.1820">
    <property type="entry name" value="alpha/beta hydrolase"/>
    <property type="match status" value="1"/>
</dbReference>
<name>V5F0B4_KALBG</name>